<dbReference type="AlphaFoldDB" id="A0A5C5WNP4"/>
<dbReference type="OrthoDB" id="210243at2"/>
<dbReference type="NCBIfam" id="NF045672">
    <property type="entry name" value="MCP_gp7_epsi_15"/>
    <property type="match status" value="1"/>
</dbReference>
<reference evidence="1 2" key="1">
    <citation type="submission" date="2019-02" db="EMBL/GenBank/DDBJ databases">
        <title>Deep-cultivation of Planctomycetes and their phenomic and genomic characterization uncovers novel biology.</title>
        <authorList>
            <person name="Wiegand S."/>
            <person name="Jogler M."/>
            <person name="Boedeker C."/>
            <person name="Pinto D."/>
            <person name="Vollmers J."/>
            <person name="Rivas-Marin E."/>
            <person name="Kohn T."/>
            <person name="Peeters S.H."/>
            <person name="Heuer A."/>
            <person name="Rast P."/>
            <person name="Oberbeckmann S."/>
            <person name="Bunk B."/>
            <person name="Jeske O."/>
            <person name="Meyerdierks A."/>
            <person name="Storesund J.E."/>
            <person name="Kallscheuer N."/>
            <person name="Luecker S."/>
            <person name="Lage O.M."/>
            <person name="Pohl T."/>
            <person name="Merkel B.J."/>
            <person name="Hornburger P."/>
            <person name="Mueller R.-W."/>
            <person name="Bruemmer F."/>
            <person name="Labrenz M."/>
            <person name="Spormann A.M."/>
            <person name="Op Den Camp H."/>
            <person name="Overmann J."/>
            <person name="Amann R."/>
            <person name="Jetten M.S.M."/>
            <person name="Mascher T."/>
            <person name="Medema M.H."/>
            <person name="Devos D.P."/>
            <person name="Kaster A.-K."/>
            <person name="Ovreas L."/>
            <person name="Rohde M."/>
            <person name="Galperin M.Y."/>
            <person name="Jogler C."/>
        </authorList>
    </citation>
    <scope>NUCLEOTIDE SEQUENCE [LARGE SCALE GENOMIC DNA]</scope>
    <source>
        <strain evidence="1 2">KOR42</strain>
    </source>
</reference>
<dbReference type="InterPro" id="IPR048813">
    <property type="entry name" value="GP7-like"/>
</dbReference>
<proteinExistence type="predicted"/>
<evidence type="ECO:0000313" key="1">
    <source>
        <dbReference type="EMBL" id="TWT51835.1"/>
    </source>
</evidence>
<sequence>MANVYMTLADIAKINDKNLADIEVTDLLDDAPVLKVLGADESSNGESHKYTKETGAPVVGFRAANDGRENKASADTLVTIALKILDASFTVDKAVADIHNKGPEYILAREGRRHLKAAMAGAEAQFFYGVGADSAGFAALADNAGLNGLSDAMVVNATGTTADTGSSVWAIRTNDSGSDLMAIGGGRGNSGFNIEWGETEVIRAAGSTGFYPAYFTPISAWMGLQIGSAYSVGRIANLTADAGKGLTDDLIAELLSKFPATRKPNLLAMSRRSLLQLQQSRTATNATGAPAPFPTESHNVPIVVTDSIGNTEALLT</sequence>
<dbReference type="RefSeq" id="WP_146510776.1">
    <property type="nucleotide sequence ID" value="NZ_SIHI01000010.1"/>
</dbReference>
<dbReference type="EMBL" id="SIHI01000010">
    <property type="protein sequence ID" value="TWT51835.1"/>
    <property type="molecule type" value="Genomic_DNA"/>
</dbReference>
<organism evidence="1 2">
    <name type="scientific">Thalassoglobus neptunius</name>
    <dbReference type="NCBI Taxonomy" id="1938619"/>
    <lineage>
        <taxon>Bacteria</taxon>
        <taxon>Pseudomonadati</taxon>
        <taxon>Planctomycetota</taxon>
        <taxon>Planctomycetia</taxon>
        <taxon>Planctomycetales</taxon>
        <taxon>Planctomycetaceae</taxon>
        <taxon>Thalassoglobus</taxon>
    </lineage>
</organism>
<dbReference type="Pfam" id="PF20911">
    <property type="entry name" value="GP7"/>
    <property type="match status" value="1"/>
</dbReference>
<dbReference type="Proteomes" id="UP000317243">
    <property type="component" value="Unassembled WGS sequence"/>
</dbReference>
<keyword evidence="2" id="KW-1185">Reference proteome</keyword>
<gene>
    <name evidence="1" type="ORF">KOR42_33080</name>
</gene>
<accession>A0A5C5WNP4</accession>
<evidence type="ECO:0000313" key="2">
    <source>
        <dbReference type="Proteomes" id="UP000317243"/>
    </source>
</evidence>
<name>A0A5C5WNP4_9PLAN</name>
<comment type="caution">
    <text evidence="1">The sequence shown here is derived from an EMBL/GenBank/DDBJ whole genome shotgun (WGS) entry which is preliminary data.</text>
</comment>
<protein>
    <submittedName>
        <fullName evidence="1">Uncharacterized protein</fullName>
    </submittedName>
</protein>